<dbReference type="OrthoDB" id="9781887at2"/>
<accession>H1D232</accession>
<keyword evidence="2" id="KW-1185">Reference proteome</keyword>
<evidence type="ECO:0000313" key="2">
    <source>
        <dbReference type="Proteomes" id="UP000003277"/>
    </source>
</evidence>
<dbReference type="InterPro" id="IPR052188">
    <property type="entry name" value="Ni-pincer_cofactor_biosynth"/>
</dbReference>
<dbReference type="AlphaFoldDB" id="H1D232"/>
<dbReference type="HOGENOM" id="CLU_711203_0_0_9"/>
<dbReference type="eggNOG" id="COG0037">
    <property type="taxonomic scope" value="Bacteria"/>
</dbReference>
<dbReference type="EMBL" id="ADLT01000053">
    <property type="protein sequence ID" value="EHO62380.1"/>
    <property type="molecule type" value="Genomic_DNA"/>
</dbReference>
<evidence type="ECO:0000313" key="1">
    <source>
        <dbReference type="EMBL" id="EHO62380.1"/>
    </source>
</evidence>
<dbReference type="PANTHER" id="PTHR43169:SF4">
    <property type="entry name" value="ATPASE, PP-LOOP SUPERFAMILY-RELATED"/>
    <property type="match status" value="1"/>
</dbReference>
<name>H1D232_9FIRM</name>
<dbReference type="Gene3D" id="3.40.50.620">
    <property type="entry name" value="HUPs"/>
    <property type="match status" value="1"/>
</dbReference>
<organism evidence="1 2">
    <name type="scientific">Dialister succinatiphilus YIT 11850</name>
    <dbReference type="NCBI Taxonomy" id="742743"/>
    <lineage>
        <taxon>Bacteria</taxon>
        <taxon>Bacillati</taxon>
        <taxon>Bacillota</taxon>
        <taxon>Negativicutes</taxon>
        <taxon>Veillonellales</taxon>
        <taxon>Veillonellaceae</taxon>
        <taxon>Dialister</taxon>
    </lineage>
</organism>
<proteinExistence type="predicted"/>
<dbReference type="RefSeq" id="WP_008860164.1">
    <property type="nucleotide sequence ID" value="NZ_JH591188.1"/>
</dbReference>
<comment type="caution">
    <text evidence="1">The sequence shown here is derived from an EMBL/GenBank/DDBJ whole genome shotgun (WGS) entry which is preliminary data.</text>
</comment>
<dbReference type="Proteomes" id="UP000003277">
    <property type="component" value="Unassembled WGS sequence"/>
</dbReference>
<dbReference type="PANTHER" id="PTHR43169">
    <property type="entry name" value="EXSB FAMILY PROTEIN"/>
    <property type="match status" value="1"/>
</dbReference>
<evidence type="ECO:0008006" key="3">
    <source>
        <dbReference type="Google" id="ProtNLM"/>
    </source>
</evidence>
<dbReference type="Pfam" id="PF03054">
    <property type="entry name" value="tRNA_Me_trans"/>
    <property type="match status" value="1"/>
</dbReference>
<dbReference type="PATRIC" id="fig|742743.3.peg.1695"/>
<gene>
    <name evidence="1" type="ORF">HMPREF9453_01670</name>
</gene>
<reference evidence="1 2" key="1">
    <citation type="submission" date="2011-11" db="EMBL/GenBank/DDBJ databases">
        <title>The Genome Sequence of Dialister succinatiphilus YIT 11850.</title>
        <authorList>
            <consortium name="The Broad Institute Genome Sequencing Platform"/>
            <person name="Earl A."/>
            <person name="Ward D."/>
            <person name="Feldgarden M."/>
            <person name="Gevers D."/>
            <person name="Morotomi M."/>
            <person name="Young S.K."/>
            <person name="Zeng Q."/>
            <person name="Gargeya S."/>
            <person name="Fitzgerald M."/>
            <person name="Haas B."/>
            <person name="Abouelleil A."/>
            <person name="Alvarado L."/>
            <person name="Arachchi H.M."/>
            <person name="Berlin A."/>
            <person name="Brown A."/>
            <person name="Chapman S.B."/>
            <person name="Dunbar C."/>
            <person name="Gearin G."/>
            <person name="Goldberg J."/>
            <person name="Griggs A."/>
            <person name="Gujja S."/>
            <person name="Heiman D."/>
            <person name="Howarth C."/>
            <person name="Lui A."/>
            <person name="MacDonald P.J.P."/>
            <person name="Montmayeur A."/>
            <person name="Murphy C."/>
            <person name="Neiman D."/>
            <person name="Pearson M."/>
            <person name="Priest M."/>
            <person name="Roberts A."/>
            <person name="Saif S."/>
            <person name="Shea T."/>
            <person name="Sisk P."/>
            <person name="Stolte C."/>
            <person name="Sykes S."/>
            <person name="Wortman J."/>
            <person name="Nusbaum C."/>
            <person name="Birren B."/>
        </authorList>
    </citation>
    <scope>NUCLEOTIDE SEQUENCE [LARGE SCALE GENOMIC DNA]</scope>
    <source>
        <strain evidence="1 2">YIT 11850</strain>
    </source>
</reference>
<dbReference type="STRING" id="742743.HMPREF9453_01670"/>
<sequence length="388" mass="44442">MKEWAKIVLESKNPKVLLMLSGGKDSIATAILLKENNINVEAIHFIHAWGSSIPTNEAKRICSEYSIPLKIVDFTAEFCSSILGYTGGRPCLLCKKEMYKKLLSIICEKDYGWLAIGDNADDRTTIARIKNYILDSSANKSLECTSYFGSEMGIKLPDGMRVLRPIIHMKAIEVESFLARKHVKVRRINSTGDKYFEYHREGCPIQFADLGVPLTTSIFNKLKVYNEAVTEYARENHFLASVHIPSTFVVTVPKGYEEKSLQYLISRGLDVNLEINRQKNEGKMYFAYIKNISAELLKSRMYKKIVSRMSERLEIKCIKDEYSIADKLISADVTGLGVHLSFFFDFVNMRAMIHLEFYDDSSLRREFGIFDNLIVELFHTRDYIVAHN</sequence>
<dbReference type="InterPro" id="IPR014729">
    <property type="entry name" value="Rossmann-like_a/b/a_fold"/>
</dbReference>
<dbReference type="SUPFAM" id="SSF52402">
    <property type="entry name" value="Adenine nucleotide alpha hydrolases-like"/>
    <property type="match status" value="1"/>
</dbReference>
<protein>
    <recommendedName>
        <fullName evidence="3">Thil AANH domain-containing protein</fullName>
    </recommendedName>
</protein>